<protein>
    <submittedName>
        <fullName evidence="1">Uncharacterized protein</fullName>
    </submittedName>
</protein>
<keyword evidence="2" id="KW-1185">Reference proteome</keyword>
<dbReference type="Proteomes" id="UP000652761">
    <property type="component" value="Unassembled WGS sequence"/>
</dbReference>
<evidence type="ECO:0000313" key="2">
    <source>
        <dbReference type="Proteomes" id="UP000652761"/>
    </source>
</evidence>
<sequence length="51" mass="6117">MSEFNPTTQPHTRCLMNHDQNNHKFMNQAQGMLETQPHTHNGMEIVKWRRI</sequence>
<gene>
    <name evidence="1" type="ORF">Taro_000089</name>
</gene>
<accession>A0A843TBB4</accession>
<evidence type="ECO:0000313" key="1">
    <source>
        <dbReference type="EMBL" id="MQL67861.1"/>
    </source>
</evidence>
<reference evidence="1" key="1">
    <citation type="submission" date="2017-07" db="EMBL/GenBank/DDBJ databases">
        <title>Taro Niue Genome Assembly and Annotation.</title>
        <authorList>
            <person name="Atibalentja N."/>
            <person name="Keating K."/>
            <person name="Fields C.J."/>
        </authorList>
    </citation>
    <scope>NUCLEOTIDE SEQUENCE</scope>
    <source>
        <strain evidence="1">Niue_2</strain>
        <tissue evidence="1">Leaf</tissue>
    </source>
</reference>
<comment type="caution">
    <text evidence="1">The sequence shown here is derived from an EMBL/GenBank/DDBJ whole genome shotgun (WGS) entry which is preliminary data.</text>
</comment>
<dbReference type="EMBL" id="NMUH01000002">
    <property type="protein sequence ID" value="MQL67861.1"/>
    <property type="molecule type" value="Genomic_DNA"/>
</dbReference>
<proteinExistence type="predicted"/>
<name>A0A843TBB4_COLES</name>
<dbReference type="AlphaFoldDB" id="A0A843TBB4"/>
<organism evidence="1 2">
    <name type="scientific">Colocasia esculenta</name>
    <name type="common">Wild taro</name>
    <name type="synonym">Arum esculentum</name>
    <dbReference type="NCBI Taxonomy" id="4460"/>
    <lineage>
        <taxon>Eukaryota</taxon>
        <taxon>Viridiplantae</taxon>
        <taxon>Streptophyta</taxon>
        <taxon>Embryophyta</taxon>
        <taxon>Tracheophyta</taxon>
        <taxon>Spermatophyta</taxon>
        <taxon>Magnoliopsida</taxon>
        <taxon>Liliopsida</taxon>
        <taxon>Araceae</taxon>
        <taxon>Aroideae</taxon>
        <taxon>Colocasieae</taxon>
        <taxon>Colocasia</taxon>
    </lineage>
</organism>